<organism evidence="1 2">
    <name type="scientific">Gossypium armourianum</name>
    <dbReference type="NCBI Taxonomy" id="34283"/>
    <lineage>
        <taxon>Eukaryota</taxon>
        <taxon>Viridiplantae</taxon>
        <taxon>Streptophyta</taxon>
        <taxon>Embryophyta</taxon>
        <taxon>Tracheophyta</taxon>
        <taxon>Spermatophyta</taxon>
        <taxon>Magnoliopsida</taxon>
        <taxon>eudicotyledons</taxon>
        <taxon>Gunneridae</taxon>
        <taxon>Pentapetalae</taxon>
        <taxon>rosids</taxon>
        <taxon>malvids</taxon>
        <taxon>Malvales</taxon>
        <taxon>Malvaceae</taxon>
        <taxon>Malvoideae</taxon>
        <taxon>Gossypium</taxon>
    </lineage>
</organism>
<comment type="caution">
    <text evidence="1">The sequence shown here is derived from an EMBL/GenBank/DDBJ whole genome shotgun (WGS) entry which is preliminary data.</text>
</comment>
<dbReference type="EMBL" id="JABFAE010393541">
    <property type="protein sequence ID" value="MBA0844761.1"/>
    <property type="molecule type" value="Genomic_DNA"/>
</dbReference>
<reference evidence="1 2" key="1">
    <citation type="journal article" date="2019" name="Genome Biol. Evol.">
        <title>Insights into the evolution of the New World diploid cottons (Gossypium, subgenus Houzingenia) based on genome sequencing.</title>
        <authorList>
            <person name="Grover C.E."/>
            <person name="Arick M.A. 2nd"/>
            <person name="Thrash A."/>
            <person name="Conover J.L."/>
            <person name="Sanders W.S."/>
            <person name="Peterson D.G."/>
            <person name="Frelichowski J.E."/>
            <person name="Scheffler J.A."/>
            <person name="Scheffler B.E."/>
            <person name="Wendel J.F."/>
        </authorList>
    </citation>
    <scope>NUCLEOTIDE SEQUENCE [LARGE SCALE GENOMIC DNA]</scope>
    <source>
        <strain evidence="1">6</strain>
        <tissue evidence="1">Leaf</tissue>
    </source>
</reference>
<dbReference type="Proteomes" id="UP000593575">
    <property type="component" value="Unassembled WGS sequence"/>
</dbReference>
<accession>A0A7J9KEF3</accession>
<name>A0A7J9KEF3_9ROSI</name>
<keyword evidence="2" id="KW-1185">Reference proteome</keyword>
<evidence type="ECO:0000313" key="1">
    <source>
        <dbReference type="EMBL" id="MBA0844761.1"/>
    </source>
</evidence>
<sequence length="192" mass="21587">YGHVQAECANLKKKSLNVTWSYEDSSSSSNLYGKRLSNYTTFTTKVISSNVTDLDTNNESNGESNTKFLQTYQTMLEKWNEVCHVNKKLIDENFNLKEEKQKLFKKIELKDSLLVEKIASLENTQKDLAATQSMIEKFNSSSGILDELLIAGKRDLEKGGIEYVDKKGKAVVESPIVFVKAINNADKGESSK</sequence>
<protein>
    <submittedName>
        <fullName evidence="1">Uncharacterized protein</fullName>
    </submittedName>
</protein>
<proteinExistence type="predicted"/>
<feature type="non-terminal residue" evidence="1">
    <location>
        <position position="192"/>
    </location>
</feature>
<gene>
    <name evidence="1" type="ORF">Goarm_022140</name>
</gene>
<dbReference type="AlphaFoldDB" id="A0A7J9KEF3"/>
<evidence type="ECO:0000313" key="2">
    <source>
        <dbReference type="Proteomes" id="UP000593575"/>
    </source>
</evidence>
<feature type="non-terminal residue" evidence="1">
    <location>
        <position position="1"/>
    </location>
</feature>